<keyword evidence="2" id="KW-1185">Reference proteome</keyword>
<dbReference type="RefSeq" id="WP_322418046.1">
    <property type="nucleotide sequence ID" value="NZ_CP139858.1"/>
</dbReference>
<protein>
    <submittedName>
        <fullName evidence="1">Uncharacterized protein</fullName>
    </submittedName>
</protein>
<evidence type="ECO:0000313" key="1">
    <source>
        <dbReference type="EMBL" id="WQB97412.1"/>
    </source>
</evidence>
<proteinExistence type="predicted"/>
<dbReference type="Proteomes" id="UP001322481">
    <property type="component" value="Chromosome"/>
</dbReference>
<sequence>MAAKIPFPYHPANKFHAGLKARFEVEAETPQSIDLLAGKVATSGDGTKTAIGDVASAIREFPDGKRSKQIFERLTVAIEAIATGLKNQPNGDAIDKKLGEISAAINRLDETVQSLGLRDKDNVTALYAAAVDTSGDIVGRTIAGRWFNQAKFASLQDIVTFQRGKPQENRRNEFVKRLRDANTFSSGLPAVVTDSELVRFFDLAPAVMNAIAASQDAASGGQQPPSA</sequence>
<gene>
    <name evidence="1" type="ORF">U0R22_001542</name>
</gene>
<evidence type="ECO:0000313" key="2">
    <source>
        <dbReference type="Proteomes" id="UP001322481"/>
    </source>
</evidence>
<name>A0ABZ0VJ00_9HYPH</name>
<organism evidence="1 2">
    <name type="scientific">Mesorhizobium huakuii</name>
    <dbReference type="NCBI Taxonomy" id="28104"/>
    <lineage>
        <taxon>Bacteria</taxon>
        <taxon>Pseudomonadati</taxon>
        <taxon>Pseudomonadota</taxon>
        <taxon>Alphaproteobacteria</taxon>
        <taxon>Hyphomicrobiales</taxon>
        <taxon>Phyllobacteriaceae</taxon>
        <taxon>Mesorhizobium</taxon>
    </lineage>
</organism>
<accession>A0ABZ0VJ00</accession>
<reference evidence="1 2" key="1">
    <citation type="submission" date="2023-11" db="EMBL/GenBank/DDBJ databases">
        <authorList>
            <person name="Panchal A.K."/>
            <person name="Meaney J.S."/>
            <person name="Karas B.J."/>
            <person name="diCenzo G.C."/>
        </authorList>
    </citation>
    <scope>NUCLEOTIDE SEQUENCE [LARGE SCALE GENOMIC DNA]</scope>
    <source>
        <strain evidence="1 2">NZP2235</strain>
    </source>
</reference>
<dbReference type="EMBL" id="CP139858">
    <property type="protein sequence ID" value="WQB97412.1"/>
    <property type="molecule type" value="Genomic_DNA"/>
</dbReference>